<comment type="caution">
    <text evidence="1">The sequence shown here is derived from an EMBL/GenBank/DDBJ whole genome shotgun (WGS) entry which is preliminary data.</text>
</comment>
<gene>
    <name evidence="1" type="ORF">EI555_014214</name>
</gene>
<reference evidence="2" key="1">
    <citation type="journal article" date="2019" name="IScience">
        <title>Narwhal Genome Reveals Long-Term Low Genetic Diversity despite Current Large Abundance Size.</title>
        <authorList>
            <person name="Westbury M.V."/>
            <person name="Petersen B."/>
            <person name="Garde E."/>
            <person name="Heide-Jorgensen M.P."/>
            <person name="Lorenzen E.D."/>
        </authorList>
    </citation>
    <scope>NUCLEOTIDE SEQUENCE [LARGE SCALE GENOMIC DNA]</scope>
</reference>
<sequence>SAKQGAQVPGDQISYACPCGLSLRSRGGVWLKCPISGDWAGSGQLAIRVGGGRNFCPRERLSALCCARAHAELVRASPAQPQVYVPHRSHLPKSRGR</sequence>
<name>A0A4U1F9U5_MONMO</name>
<evidence type="ECO:0000313" key="2">
    <source>
        <dbReference type="Proteomes" id="UP000308365"/>
    </source>
</evidence>
<accession>A0A4U1F9U5</accession>
<evidence type="ECO:0000313" key="1">
    <source>
        <dbReference type="EMBL" id="TKC46359.1"/>
    </source>
</evidence>
<protein>
    <submittedName>
        <fullName evidence="1">Uncharacterized protein</fullName>
    </submittedName>
</protein>
<dbReference type="EMBL" id="RWIC01000277">
    <property type="protein sequence ID" value="TKC46359.1"/>
    <property type="molecule type" value="Genomic_DNA"/>
</dbReference>
<feature type="non-terminal residue" evidence="1">
    <location>
        <position position="1"/>
    </location>
</feature>
<dbReference type="Proteomes" id="UP000308365">
    <property type="component" value="Unassembled WGS sequence"/>
</dbReference>
<dbReference type="AlphaFoldDB" id="A0A4U1F9U5"/>
<organism evidence="1 2">
    <name type="scientific">Monodon monoceros</name>
    <name type="common">Narwhal</name>
    <name type="synonym">Ceratodon monodon</name>
    <dbReference type="NCBI Taxonomy" id="40151"/>
    <lineage>
        <taxon>Eukaryota</taxon>
        <taxon>Metazoa</taxon>
        <taxon>Chordata</taxon>
        <taxon>Craniata</taxon>
        <taxon>Vertebrata</taxon>
        <taxon>Euteleostomi</taxon>
        <taxon>Mammalia</taxon>
        <taxon>Eutheria</taxon>
        <taxon>Laurasiatheria</taxon>
        <taxon>Artiodactyla</taxon>
        <taxon>Whippomorpha</taxon>
        <taxon>Cetacea</taxon>
        <taxon>Odontoceti</taxon>
        <taxon>Monodontidae</taxon>
        <taxon>Monodon</taxon>
    </lineage>
</organism>
<proteinExistence type="predicted"/>